<evidence type="ECO:0000256" key="6">
    <source>
        <dbReference type="SAM" id="MobiDB-lite"/>
    </source>
</evidence>
<sequence>MARANAANRSEQSGDGERWADSAGGSSRVESSATEFGSSKVSEAFTGLVNSAKAIQNKLAQGKDATASDIGAGAQAPEEQELPRSLKADMDLCLNILRDVLGEYDGKLLVTFDTVLDYANRASTKQYASDPDAVKEQDKNHELAVKTIDALNLHDAQLLARAFTTYFHLANLCEENYRVSVLHERESEVAEDAATDPVNELTGAYHQLIGEMGPAKARELLEKLEFHPVFTAHPTEARRKAVEGKIRRIANLLSAGKLLGGSDKKENYRMLYNEIDALFRTSPIALKKPTPVEEADTILDIFDNTLFDTIPRVYRRFDDWLLGDKAGVEEPQCPAFFHPGSWIGSDRDGNPNVTAKVSRAVARKFSDHAIHALENATRKVGTNMTMETETTPPSSELVSLWNRQKEMSERLTDKAQLISTRELHRAVMLVMADRLHYTVERDADLMYASCDDFIDDLKVVQRSLVAAGAKRAAYGPLQNVIWQAQTFGFHLVEMEFRQHSLVHTRALEDIREHGLHGERGELQPMTHEVLDTFRALGSIQKRHGMKAARRYIISFTKSAGNVRDVYELNRMAFAHPQDVPTIDVIPLFEQLEDLQNCVNVLDEMIKIPEVQARLKATGGKLEVMLGYSDSSKDAGPTTATLALHDAQKRIAQWAKAHDIDLTLFHGRGGAVGRGGGPANRAVLAQPVGSVNCRFKLTEQGESIFARYGNPVLAVRHVESVAAATLLQSAPSMEKTNTEMTEKYWGMARKLDDSAHRRFLDLLGTQDFAPWFSTVTPLTEIGLLPIGSRPAKRGLGAKSLDDLRTIPWVFSWAQARINLAAWYGLGTACEDFGDLKTLRAAYRDWPVFNTFIDNIEMSLAKTDDRIARMYLALGDREDLKKKVLDEMHLTRKWVLDIVGDEWPLQHRHVLGQAIRIRSPYVDVLSVTQVLALRNLRGLDGQTANVAHKASGGEAHGGKTAMAAGGGAGVSVATGFSGSSSAPGGIGVGAPVPKVANEELSQDQQRSGYVYLILCTVSGVAAGLQNTG</sequence>
<dbReference type="Pfam" id="PF00311">
    <property type="entry name" value="PEPcase"/>
    <property type="match status" value="2"/>
</dbReference>
<keyword evidence="7" id="KW-0670">Pyruvate</keyword>
<dbReference type="GO" id="GO:0015977">
    <property type="term" value="P:carbon fixation"/>
    <property type="evidence" value="ECO:0007669"/>
    <property type="project" value="InterPro"/>
</dbReference>
<comment type="caution">
    <text evidence="7">The sequence shown here is derived from an EMBL/GenBank/DDBJ whole genome shotgun (WGS) entry which is preliminary data.</text>
</comment>
<dbReference type="eggNOG" id="COG2352">
    <property type="taxonomic scope" value="Bacteria"/>
</dbReference>
<feature type="active site" evidence="4">
    <location>
        <position position="233"/>
    </location>
</feature>
<dbReference type="STRING" id="1341695.BBOMB_1187"/>
<gene>
    <name evidence="7" type="ORF">BBOMB_1187</name>
</gene>
<evidence type="ECO:0000313" key="8">
    <source>
        <dbReference type="Proteomes" id="UP000028730"/>
    </source>
</evidence>
<proteinExistence type="predicted"/>
<feature type="active site" evidence="5">
    <location>
        <position position="632"/>
    </location>
</feature>
<dbReference type="InterPro" id="IPR018129">
    <property type="entry name" value="PEP_COase_Lys_AS"/>
</dbReference>
<dbReference type="InterPro" id="IPR033129">
    <property type="entry name" value="PEPCASE_His_AS"/>
</dbReference>
<evidence type="ECO:0000256" key="4">
    <source>
        <dbReference type="PROSITE-ProRule" id="PRU10111"/>
    </source>
</evidence>
<dbReference type="PANTHER" id="PTHR30523">
    <property type="entry name" value="PHOSPHOENOLPYRUVATE CARBOXYLASE"/>
    <property type="match status" value="1"/>
</dbReference>
<comment type="catalytic activity">
    <reaction evidence="3">
        <text>oxaloacetate + phosphate = phosphoenolpyruvate + hydrogencarbonate</text>
        <dbReference type="Rhea" id="RHEA:28370"/>
        <dbReference type="ChEBI" id="CHEBI:16452"/>
        <dbReference type="ChEBI" id="CHEBI:17544"/>
        <dbReference type="ChEBI" id="CHEBI:43474"/>
        <dbReference type="ChEBI" id="CHEBI:58702"/>
        <dbReference type="EC" id="4.1.1.31"/>
    </reaction>
</comment>
<dbReference type="AlphaFoldDB" id="A0A086BPC1"/>
<keyword evidence="7" id="KW-0456">Lyase</keyword>
<dbReference type="SUPFAM" id="SSF51621">
    <property type="entry name" value="Phosphoenolpyruvate/pyruvate domain"/>
    <property type="match status" value="1"/>
</dbReference>
<dbReference type="PROSITE" id="PS00781">
    <property type="entry name" value="PEPCASE_1"/>
    <property type="match status" value="1"/>
</dbReference>
<dbReference type="PRINTS" id="PR00150">
    <property type="entry name" value="PEPCARBXLASE"/>
</dbReference>
<feature type="compositionally biased region" description="Polar residues" evidence="6">
    <location>
        <begin position="24"/>
        <end position="39"/>
    </location>
</feature>
<dbReference type="GO" id="GO:0006099">
    <property type="term" value="P:tricarboxylic acid cycle"/>
    <property type="evidence" value="ECO:0007669"/>
    <property type="project" value="InterPro"/>
</dbReference>
<dbReference type="Proteomes" id="UP000028730">
    <property type="component" value="Unassembled WGS sequence"/>
</dbReference>
<dbReference type="Gene3D" id="1.20.1440.90">
    <property type="entry name" value="Phosphoenolpyruvate/pyruvate domain"/>
    <property type="match status" value="1"/>
</dbReference>
<name>A0A086BPC1_9BIFI</name>
<dbReference type="PROSITE" id="PS00393">
    <property type="entry name" value="PEPCASE_2"/>
    <property type="match status" value="1"/>
</dbReference>
<dbReference type="EMBL" id="ATLK01000001">
    <property type="protein sequence ID" value="KFF31785.1"/>
    <property type="molecule type" value="Genomic_DNA"/>
</dbReference>
<dbReference type="GO" id="GO:0005829">
    <property type="term" value="C:cytosol"/>
    <property type="evidence" value="ECO:0007669"/>
    <property type="project" value="TreeGrafter"/>
</dbReference>
<dbReference type="PANTHER" id="PTHR30523:SF6">
    <property type="entry name" value="PHOSPHOENOLPYRUVATE CARBOXYLASE"/>
    <property type="match status" value="1"/>
</dbReference>
<keyword evidence="8" id="KW-1185">Reference proteome</keyword>
<evidence type="ECO:0000256" key="3">
    <source>
        <dbReference type="ARBA" id="ARBA00048995"/>
    </source>
</evidence>
<evidence type="ECO:0000313" key="7">
    <source>
        <dbReference type="EMBL" id="KFF31785.1"/>
    </source>
</evidence>
<dbReference type="InterPro" id="IPR021135">
    <property type="entry name" value="PEP_COase"/>
</dbReference>
<organism evidence="7 8">
    <name type="scientific">Bifidobacterium bombi DSM 19703</name>
    <dbReference type="NCBI Taxonomy" id="1341695"/>
    <lineage>
        <taxon>Bacteria</taxon>
        <taxon>Bacillati</taxon>
        <taxon>Actinomycetota</taxon>
        <taxon>Actinomycetes</taxon>
        <taxon>Bifidobacteriales</taxon>
        <taxon>Bifidobacteriaceae</taxon>
        <taxon>Bifidobacterium</taxon>
    </lineage>
</organism>
<feature type="region of interest" description="Disordered" evidence="6">
    <location>
        <begin position="1"/>
        <end position="39"/>
    </location>
</feature>
<evidence type="ECO:0000256" key="5">
    <source>
        <dbReference type="PROSITE-ProRule" id="PRU10112"/>
    </source>
</evidence>
<dbReference type="InterPro" id="IPR015813">
    <property type="entry name" value="Pyrv/PenolPyrv_kinase-like_dom"/>
</dbReference>
<evidence type="ECO:0000256" key="2">
    <source>
        <dbReference type="ARBA" id="ARBA00022419"/>
    </source>
</evidence>
<evidence type="ECO:0000256" key="1">
    <source>
        <dbReference type="ARBA" id="ARBA00003670"/>
    </source>
</evidence>
<protein>
    <recommendedName>
        <fullName evidence="2">Phosphoenolpyruvate carboxylase</fullName>
    </recommendedName>
</protein>
<accession>A0A086BPC1</accession>
<comment type="function">
    <text evidence="1">Forms oxaloacetate, a four-carbon dicarboxylic acid source for the tricarboxylic acid cycle.</text>
</comment>
<dbReference type="GO" id="GO:0008964">
    <property type="term" value="F:phosphoenolpyruvate carboxylase activity"/>
    <property type="evidence" value="ECO:0007669"/>
    <property type="project" value="UniProtKB-EC"/>
</dbReference>
<reference evidence="7 8" key="1">
    <citation type="journal article" date="2014" name="Appl. Environ. Microbiol.">
        <title>Genomic encyclopedia of type strains of the genus Bifidobacterium.</title>
        <authorList>
            <person name="Milani C."/>
            <person name="Lugli G.A."/>
            <person name="Duranti S."/>
            <person name="Turroni F."/>
            <person name="Bottacini F."/>
            <person name="Mangifesta M."/>
            <person name="Sanchez B."/>
            <person name="Viappiani A."/>
            <person name="Mancabelli L."/>
            <person name="Taminiau B."/>
            <person name="Delcenserie V."/>
            <person name="Barrangou R."/>
            <person name="Margolles A."/>
            <person name="van Sinderen D."/>
            <person name="Ventura M."/>
        </authorList>
    </citation>
    <scope>NUCLEOTIDE SEQUENCE [LARGE SCALE GENOMIC DNA]</scope>
    <source>
        <strain evidence="7 8">DSM 19703</strain>
    </source>
</reference>